<evidence type="ECO:0000259" key="2">
    <source>
        <dbReference type="PROSITE" id="PS50181"/>
    </source>
</evidence>
<reference evidence="3 4" key="1">
    <citation type="journal article" date="2023" name="BMC Biotechnol.">
        <title>Vitis rotundifolia cv Carlos genome sequencing.</title>
        <authorList>
            <person name="Huff M."/>
            <person name="Hulse-Kemp A."/>
            <person name="Scheffler B."/>
            <person name="Youngblood R."/>
            <person name="Simpson S."/>
            <person name="Babiker E."/>
            <person name="Staton M."/>
        </authorList>
    </citation>
    <scope>NUCLEOTIDE SEQUENCE [LARGE SCALE GENOMIC DNA]</scope>
    <source>
        <tissue evidence="3">Leaf</tissue>
    </source>
</reference>
<protein>
    <recommendedName>
        <fullName evidence="2">F-box domain-containing protein</fullName>
    </recommendedName>
</protein>
<dbReference type="SUPFAM" id="SSF117281">
    <property type="entry name" value="Kelch motif"/>
    <property type="match status" value="1"/>
</dbReference>
<dbReference type="Gene3D" id="2.120.10.80">
    <property type="entry name" value="Kelch-type beta propeller"/>
    <property type="match status" value="1"/>
</dbReference>
<dbReference type="EMBL" id="JARBHA010000009">
    <property type="protein sequence ID" value="KAJ9692618.1"/>
    <property type="molecule type" value="Genomic_DNA"/>
</dbReference>
<dbReference type="InterPro" id="IPR036047">
    <property type="entry name" value="F-box-like_dom_sf"/>
</dbReference>
<dbReference type="PROSITE" id="PS50181">
    <property type="entry name" value="FBOX"/>
    <property type="match status" value="1"/>
</dbReference>
<dbReference type="PANTHER" id="PTHR31672">
    <property type="entry name" value="BNACNNG10540D PROTEIN"/>
    <property type="match status" value="1"/>
</dbReference>
<organism evidence="3 4">
    <name type="scientific">Vitis rotundifolia</name>
    <name type="common">Muscadine grape</name>
    <dbReference type="NCBI Taxonomy" id="103349"/>
    <lineage>
        <taxon>Eukaryota</taxon>
        <taxon>Viridiplantae</taxon>
        <taxon>Streptophyta</taxon>
        <taxon>Embryophyta</taxon>
        <taxon>Tracheophyta</taxon>
        <taxon>Spermatophyta</taxon>
        <taxon>Magnoliopsida</taxon>
        <taxon>eudicotyledons</taxon>
        <taxon>Gunneridae</taxon>
        <taxon>Pentapetalae</taxon>
        <taxon>rosids</taxon>
        <taxon>Vitales</taxon>
        <taxon>Vitaceae</taxon>
        <taxon>Viteae</taxon>
        <taxon>Vitis</taxon>
    </lineage>
</organism>
<name>A0AA39DPU7_VITRO</name>
<accession>A0AA39DPU7</accession>
<evidence type="ECO:0000313" key="4">
    <source>
        <dbReference type="Proteomes" id="UP001168098"/>
    </source>
</evidence>
<dbReference type="Gene3D" id="1.20.1280.50">
    <property type="match status" value="1"/>
</dbReference>
<keyword evidence="1" id="KW-0732">Signal</keyword>
<dbReference type="InterPro" id="IPR001810">
    <property type="entry name" value="F-box_dom"/>
</dbReference>
<feature type="signal peptide" evidence="1">
    <location>
        <begin position="1"/>
        <end position="23"/>
    </location>
</feature>
<feature type="domain" description="F-box" evidence="2">
    <location>
        <begin position="1"/>
        <end position="34"/>
    </location>
</feature>
<feature type="chain" id="PRO_5041224016" description="F-box domain-containing protein" evidence="1">
    <location>
        <begin position="24"/>
        <end position="369"/>
    </location>
</feature>
<dbReference type="Pfam" id="PF00646">
    <property type="entry name" value="F-box"/>
    <property type="match status" value="1"/>
</dbReference>
<dbReference type="CDD" id="cd09917">
    <property type="entry name" value="F-box_SF"/>
    <property type="match status" value="1"/>
</dbReference>
<evidence type="ECO:0000256" key="1">
    <source>
        <dbReference type="SAM" id="SignalP"/>
    </source>
</evidence>
<dbReference type="AlphaFoldDB" id="A0AA39DPU7"/>
<sequence length="369" mass="40777">MWSNLPFDLLANIFSFLPADSLALASSVCKHWHTCVTAYPATAAGARNPPWFVALPVRNRGHTCYTHNPIIDTWHGLFLGFLPHPIRPVASIGGLVLLRSTTSTTLQLAICNLFTKRYWSLPMLNIARTNPAVGVVFGLDESPDVRFSSFRVYVAGGMSEAPSGGAAYEPTLEMYDSWHDRWDIMGRMPVEFAVRLTVWSPNESVYSGGVLYWMTSARAYSVMGLDIESNSWRELSVPMAERLEFAALVRWNGRPTLVGGMCNEGACIWELGEGDTWGLVAKIPIELGMRLLGVKGSWESTKCVGSDGAVCLYRDLGSGMVVWREVEKGRWEWLWVEGCCSVGGKQVQNIPIKGLLLHPNLATSGFPDK</sequence>
<dbReference type="SUPFAM" id="SSF81383">
    <property type="entry name" value="F-box domain"/>
    <property type="match status" value="1"/>
</dbReference>
<evidence type="ECO:0000313" key="3">
    <source>
        <dbReference type="EMBL" id="KAJ9692618.1"/>
    </source>
</evidence>
<comment type="caution">
    <text evidence="3">The sequence shown here is derived from an EMBL/GenBank/DDBJ whole genome shotgun (WGS) entry which is preliminary data.</text>
</comment>
<proteinExistence type="predicted"/>
<dbReference type="InterPro" id="IPR050796">
    <property type="entry name" value="SCF_F-box_component"/>
</dbReference>
<gene>
    <name evidence="3" type="ORF">PVL29_011607</name>
</gene>
<dbReference type="InterPro" id="IPR015915">
    <property type="entry name" value="Kelch-typ_b-propeller"/>
</dbReference>
<dbReference type="PANTHER" id="PTHR31672:SF2">
    <property type="entry name" value="F-BOX DOMAIN-CONTAINING PROTEIN"/>
    <property type="match status" value="1"/>
</dbReference>
<dbReference type="Proteomes" id="UP001168098">
    <property type="component" value="Unassembled WGS sequence"/>
</dbReference>
<keyword evidence="4" id="KW-1185">Reference proteome</keyword>